<evidence type="ECO:0000313" key="3">
    <source>
        <dbReference type="Proteomes" id="UP000075225"/>
    </source>
</evidence>
<organism evidence="2 3">
    <name type="scientific">Toxoplasma gondii TgCatPRC2</name>
    <dbReference type="NCBI Taxonomy" id="1130821"/>
    <lineage>
        <taxon>Eukaryota</taxon>
        <taxon>Sar</taxon>
        <taxon>Alveolata</taxon>
        <taxon>Apicomplexa</taxon>
        <taxon>Conoidasida</taxon>
        <taxon>Coccidia</taxon>
        <taxon>Eucoccidiorida</taxon>
        <taxon>Eimeriorina</taxon>
        <taxon>Sarcocystidae</taxon>
        <taxon>Toxoplasma</taxon>
    </lineage>
</organism>
<dbReference type="AlphaFoldDB" id="A0A151HNR6"/>
<protein>
    <submittedName>
        <fullName evidence="2">MIF4G domain protein</fullName>
    </submittedName>
</protein>
<dbReference type="Proteomes" id="UP000075225">
    <property type="component" value="Unassembled WGS sequence"/>
</dbReference>
<dbReference type="VEuPathDB" id="ToxoDB:TGPRC2_423440"/>
<dbReference type="EMBL" id="AHZP02000424">
    <property type="protein sequence ID" value="KYK70901.1"/>
    <property type="molecule type" value="Genomic_DNA"/>
</dbReference>
<name>A0A151HNR6_TOXGO</name>
<evidence type="ECO:0000313" key="2">
    <source>
        <dbReference type="EMBL" id="KYK70901.1"/>
    </source>
</evidence>
<gene>
    <name evidence="2" type="ORF">TGPRC2_423440</name>
</gene>
<reference evidence="3" key="1">
    <citation type="submission" date="2016-03" db="EMBL/GenBank/DDBJ databases">
        <authorList>
            <person name="Sibley D."/>
            <person name="Venepally P."/>
            <person name="Karamycheva S."/>
            <person name="Hadjithomas M."/>
            <person name="Khan A."/>
            <person name="Brunk B."/>
            <person name="Roos D."/>
            <person name="Caler E."/>
            <person name="Lorenzi H."/>
        </authorList>
    </citation>
    <scope>NUCLEOTIDE SEQUENCE [LARGE SCALE GENOMIC DNA]</scope>
    <source>
        <strain evidence="3">TgCatPRC2</strain>
    </source>
</reference>
<sequence length="63" mass="6945">MSNSSAEEGEDGEAVEDSPYSDLKIDVPRLTDFMKEFLQTLEAADPEHQVLSTSTLDDLKGKL</sequence>
<feature type="compositionally biased region" description="Acidic residues" evidence="1">
    <location>
        <begin position="7"/>
        <end position="16"/>
    </location>
</feature>
<accession>A0A151HNR6</accession>
<comment type="caution">
    <text evidence="2">The sequence shown here is derived from an EMBL/GenBank/DDBJ whole genome shotgun (WGS) entry which is preliminary data.</text>
</comment>
<feature type="region of interest" description="Disordered" evidence="1">
    <location>
        <begin position="1"/>
        <end position="23"/>
    </location>
</feature>
<proteinExistence type="predicted"/>
<evidence type="ECO:0000256" key="1">
    <source>
        <dbReference type="SAM" id="MobiDB-lite"/>
    </source>
</evidence>